<feature type="compositionally biased region" description="Polar residues" evidence="1">
    <location>
        <begin position="186"/>
        <end position="202"/>
    </location>
</feature>
<keyword evidence="2" id="KW-0472">Membrane</keyword>
<gene>
    <name evidence="3" type="ORF">SNE40_008191</name>
</gene>
<comment type="caution">
    <text evidence="3">The sequence shown here is derived from an EMBL/GenBank/DDBJ whole genome shotgun (WGS) entry which is preliminary data.</text>
</comment>
<dbReference type="AlphaFoldDB" id="A0AAN8Q3F5"/>
<accession>A0AAN8Q3F5</accession>
<evidence type="ECO:0000256" key="2">
    <source>
        <dbReference type="SAM" id="Phobius"/>
    </source>
</evidence>
<evidence type="ECO:0000313" key="4">
    <source>
        <dbReference type="Proteomes" id="UP001347796"/>
    </source>
</evidence>
<keyword evidence="4" id="KW-1185">Reference proteome</keyword>
<reference evidence="3 4" key="1">
    <citation type="submission" date="2024-01" db="EMBL/GenBank/DDBJ databases">
        <title>The genome of the rayed Mediterranean limpet Patella caerulea (Linnaeus, 1758).</title>
        <authorList>
            <person name="Anh-Thu Weber A."/>
            <person name="Halstead-Nussloch G."/>
        </authorList>
    </citation>
    <scope>NUCLEOTIDE SEQUENCE [LARGE SCALE GENOMIC DNA]</scope>
    <source>
        <strain evidence="3">AATW-2023a</strain>
        <tissue evidence="3">Whole specimen</tissue>
    </source>
</reference>
<evidence type="ECO:0000313" key="3">
    <source>
        <dbReference type="EMBL" id="KAK6186086.1"/>
    </source>
</evidence>
<name>A0AAN8Q3F5_PATCE</name>
<dbReference type="Proteomes" id="UP001347796">
    <property type="component" value="Unassembled WGS sequence"/>
</dbReference>
<protein>
    <submittedName>
        <fullName evidence="3">Uncharacterized protein</fullName>
    </submittedName>
</protein>
<evidence type="ECO:0000256" key="1">
    <source>
        <dbReference type="SAM" id="MobiDB-lite"/>
    </source>
</evidence>
<feature type="transmembrane region" description="Helical" evidence="2">
    <location>
        <begin position="314"/>
        <end position="340"/>
    </location>
</feature>
<dbReference type="SUPFAM" id="SSF51161">
    <property type="entry name" value="Trimeric LpxA-like enzymes"/>
    <property type="match status" value="1"/>
</dbReference>
<dbReference type="InterPro" id="IPR011004">
    <property type="entry name" value="Trimer_LpxA-like_sf"/>
</dbReference>
<dbReference type="EMBL" id="JAZGQO010000006">
    <property type="protein sequence ID" value="KAK6186086.1"/>
    <property type="molecule type" value="Genomic_DNA"/>
</dbReference>
<sequence>MDTTIADDTTTSKLNFNAGSTSFYTTTAQLLKTTGSEITTHGLQTTVTGTMLFSYETSEIGDTTLTGETTVMDETTVWDETTVIDGTTLTAVMDRTTPSDKTTLTDDNIQIGDTTVIYQTTVKSQITVTDDTPVIGETDATQKTILADESTVTDDKTTTVSMIVTDETFMTPHTETPAEDDESTENLHSPKQTTEDGSLMNTHENNTDTILEITTENQIFPETTVAAKTTHKLKISTETIITETPLTDKPAPIRWLRQCGCPCAKKKSILTIESARKIPRELVVKKQNLSKSKRKKISAENTHKSEVDLGKFSIFIFVVVSCVIMFPDISNLLITIWKWFKVRVTVKKSIIA</sequence>
<organism evidence="3 4">
    <name type="scientific">Patella caerulea</name>
    <name type="common">Rayed Mediterranean limpet</name>
    <dbReference type="NCBI Taxonomy" id="87958"/>
    <lineage>
        <taxon>Eukaryota</taxon>
        <taxon>Metazoa</taxon>
        <taxon>Spiralia</taxon>
        <taxon>Lophotrochozoa</taxon>
        <taxon>Mollusca</taxon>
        <taxon>Gastropoda</taxon>
        <taxon>Patellogastropoda</taxon>
        <taxon>Patelloidea</taxon>
        <taxon>Patellidae</taxon>
        <taxon>Patella</taxon>
    </lineage>
</organism>
<feature type="region of interest" description="Disordered" evidence="1">
    <location>
        <begin position="171"/>
        <end position="202"/>
    </location>
</feature>
<keyword evidence="2" id="KW-1133">Transmembrane helix</keyword>
<keyword evidence="2" id="KW-0812">Transmembrane</keyword>
<proteinExistence type="predicted"/>